<dbReference type="InterPro" id="IPR011200">
    <property type="entry name" value="UCP012608"/>
</dbReference>
<dbReference type="PIRSF" id="PIRSF012608">
    <property type="entry name" value="UCP012608"/>
    <property type="match status" value="1"/>
</dbReference>
<accession>A0A1I0RBI0</accession>
<proteinExistence type="predicted"/>
<dbReference type="EMBL" id="FOIZ01000002">
    <property type="protein sequence ID" value="SEW37606.1"/>
    <property type="molecule type" value="Genomic_DNA"/>
</dbReference>
<evidence type="ECO:0000313" key="1">
    <source>
        <dbReference type="EMBL" id="SEW37606.1"/>
    </source>
</evidence>
<evidence type="ECO:0000313" key="2">
    <source>
        <dbReference type="Proteomes" id="UP000199167"/>
    </source>
</evidence>
<sequence length="343" mass="37493">MKPEVVRAAFHEQGIACASLGSPFMARLCALFGSRDWPEGRVRDKVFGWSGDLSPRAQSVPLRLCGGLHALKLKGDVTLTAAYPPQDVSDDTLWQAVCKVMVAQEAFLTTWMASPPQTNEVRRCVTLIPVGHYLHERFGLPIRLSELGASGGLNLMFDRFALNIDGQVFGPPHPAARLTPDWSGPLPPAQEPTIAAREGVDLNPLDPHDPEDALRLQAYLWADQPERMALTLAAIKVANAPVTRADAIDWLAKRLDHAPGQAHLIYSTVAWQYFPAEKQVLGTSLISAAGAKATEDAPLAWFGMENDGGARGAALTLRIWPGNETKDLGRADFHGRWVEWKDE</sequence>
<name>A0A1I0RBI0_9RHOB</name>
<dbReference type="AlphaFoldDB" id="A0A1I0RBI0"/>
<dbReference type="STRING" id="364200.SAMN04488515_2375"/>
<protein>
    <recommendedName>
        <fullName evidence="3">DUF2332 domain-containing protein</fullName>
    </recommendedName>
</protein>
<dbReference type="Pfam" id="PF10094">
    <property type="entry name" value="DUF2332"/>
    <property type="match status" value="1"/>
</dbReference>
<gene>
    <name evidence="1" type="ORF">SAMN04488515_2375</name>
</gene>
<organism evidence="1 2">
    <name type="scientific">Cognatiyoonia koreensis</name>
    <dbReference type="NCBI Taxonomy" id="364200"/>
    <lineage>
        <taxon>Bacteria</taxon>
        <taxon>Pseudomonadati</taxon>
        <taxon>Pseudomonadota</taxon>
        <taxon>Alphaproteobacteria</taxon>
        <taxon>Rhodobacterales</taxon>
        <taxon>Paracoccaceae</taxon>
        <taxon>Cognatiyoonia</taxon>
    </lineage>
</organism>
<dbReference type="RefSeq" id="WP_089994923.1">
    <property type="nucleotide sequence ID" value="NZ_FOIZ01000002.1"/>
</dbReference>
<dbReference type="OrthoDB" id="7666987at2"/>
<evidence type="ECO:0008006" key="3">
    <source>
        <dbReference type="Google" id="ProtNLM"/>
    </source>
</evidence>
<reference evidence="1 2" key="1">
    <citation type="submission" date="2016-10" db="EMBL/GenBank/DDBJ databases">
        <authorList>
            <person name="de Groot N.N."/>
        </authorList>
    </citation>
    <scope>NUCLEOTIDE SEQUENCE [LARGE SCALE GENOMIC DNA]</scope>
    <source>
        <strain evidence="1 2">DSM 17925</strain>
    </source>
</reference>
<keyword evidence="2" id="KW-1185">Reference proteome</keyword>
<dbReference type="Proteomes" id="UP000199167">
    <property type="component" value="Unassembled WGS sequence"/>
</dbReference>